<dbReference type="SUPFAM" id="SSF57667">
    <property type="entry name" value="beta-beta-alpha zinc fingers"/>
    <property type="match status" value="1"/>
</dbReference>
<dbReference type="EMBL" id="QEAO01000007">
    <property type="protein sequence ID" value="TPX35703.1"/>
    <property type="molecule type" value="Genomic_DNA"/>
</dbReference>
<feature type="region of interest" description="Disordered" evidence="8">
    <location>
        <begin position="76"/>
        <end position="110"/>
    </location>
</feature>
<comment type="subcellular location">
    <subcellularLocation>
        <location evidence="1">Nucleus</location>
    </subcellularLocation>
</comment>
<evidence type="ECO:0000256" key="5">
    <source>
        <dbReference type="ARBA" id="ARBA00022833"/>
    </source>
</evidence>
<evidence type="ECO:0000259" key="9">
    <source>
        <dbReference type="PROSITE" id="PS50157"/>
    </source>
</evidence>
<keyword evidence="2" id="KW-0479">Metal-binding</keyword>
<evidence type="ECO:0000256" key="1">
    <source>
        <dbReference type="ARBA" id="ARBA00004123"/>
    </source>
</evidence>
<dbReference type="Proteomes" id="UP000319731">
    <property type="component" value="Unassembled WGS sequence"/>
</dbReference>
<feature type="domain" description="C2H2-type" evidence="9">
    <location>
        <begin position="646"/>
        <end position="666"/>
    </location>
</feature>
<comment type="caution">
    <text evidence="10">The sequence shown here is derived from an EMBL/GenBank/DDBJ whole genome shotgun (WGS) entry which is preliminary data.</text>
</comment>
<organism evidence="10 11">
    <name type="scientific">Synchytrium microbalum</name>
    <dbReference type="NCBI Taxonomy" id="1806994"/>
    <lineage>
        <taxon>Eukaryota</taxon>
        <taxon>Fungi</taxon>
        <taxon>Fungi incertae sedis</taxon>
        <taxon>Chytridiomycota</taxon>
        <taxon>Chytridiomycota incertae sedis</taxon>
        <taxon>Chytridiomycetes</taxon>
        <taxon>Synchytriales</taxon>
        <taxon>Synchytriaceae</taxon>
        <taxon>Synchytrium</taxon>
    </lineage>
</organism>
<sequence length="674" mass="74340">MSHLPEQQFTMTGSYRFTENQHDPFQHQQHISQSNGLSDVKMETDNNFSDIAGQWFQHEQHSIKTEIDIVDGSSTRDVQALSSGSSSSSSVASSSSPTPSHSPPQLQQHPKIQPMYNSQQQQHMYPQQQMYQGGGIPPLSAEDAAQLAEIQFGNGHTRRWTYSGDESIANIQRWNMAAAMMPGYHEFPNNMMAGMQQSPIWAHHQVYDQAATYIAMSRRDIVSGQQSQQPMFMPAYYHPGMVGPILPRPTSHSGTSAIAGSAAIGNGRAKPPPLNMNLVRSQEIPVTHTMHSSLSASAISSPVFMHHHPHHMQQQQNIHHGHHHQRSLTAPPLPFISPFRAYIDPGVLSGTPTSAVPTPNVLTTSSVLAPSPMAAMSALPNNTTNPTMKRKGSNGSNASIKEEKEDVVMRRGALSDSEDEADDDESDMAHAGAEEVEEGIREDGEDDGSDYEDHDDDDDDLYERRQNSSQRRRTSQTQNQPVVATSSSGRPIRRPHPDGLGISSSESEDYASTHPIQLPGEGLFANLEDDNVDAPTAVTHPFKCHCGKLFQKLCGLKSHEKQHLKNNNSTGGATAGGSRAGTTIRKFGKKVSKAGTAQRASDDNGGALPIDNGEKIHTCEVCTKAFLRRQELKRHAITHREDFKKFRCVNCARTFTRSDALHRHVKNRRCRFDR</sequence>
<keyword evidence="5" id="KW-0862">Zinc</keyword>
<dbReference type="PANTHER" id="PTHR24394:SF58">
    <property type="entry name" value="ZINC FINGER AND BTB DOMAIN CONTAINING 33"/>
    <property type="match status" value="1"/>
</dbReference>
<dbReference type="InterPro" id="IPR013087">
    <property type="entry name" value="Znf_C2H2_type"/>
</dbReference>
<gene>
    <name evidence="10" type="ORF">SmJEL517_g01867</name>
</gene>
<evidence type="ECO:0000256" key="8">
    <source>
        <dbReference type="SAM" id="MobiDB-lite"/>
    </source>
</evidence>
<feature type="compositionally biased region" description="Low complexity" evidence="8">
    <location>
        <begin position="82"/>
        <end position="99"/>
    </location>
</feature>
<name>A0A507CDT3_9FUNG</name>
<feature type="compositionally biased region" description="Polar residues" evidence="8">
    <location>
        <begin position="381"/>
        <end position="399"/>
    </location>
</feature>
<dbReference type="GeneID" id="42003092"/>
<dbReference type="FunFam" id="3.30.160.60:FF:000446">
    <property type="entry name" value="Zinc finger protein"/>
    <property type="match status" value="1"/>
</dbReference>
<dbReference type="RefSeq" id="XP_031026135.1">
    <property type="nucleotide sequence ID" value="XM_031167795.1"/>
</dbReference>
<dbReference type="Gene3D" id="3.30.160.60">
    <property type="entry name" value="Classic Zinc Finger"/>
    <property type="match status" value="1"/>
</dbReference>
<keyword evidence="11" id="KW-1185">Reference proteome</keyword>
<feature type="compositionally biased region" description="Basic and acidic residues" evidence="8">
    <location>
        <begin position="400"/>
        <end position="409"/>
    </location>
</feature>
<dbReference type="InterPro" id="IPR036236">
    <property type="entry name" value="Znf_C2H2_sf"/>
</dbReference>
<dbReference type="SMART" id="SM00355">
    <property type="entry name" value="ZnF_C2H2"/>
    <property type="match status" value="3"/>
</dbReference>
<evidence type="ECO:0000256" key="4">
    <source>
        <dbReference type="ARBA" id="ARBA00022771"/>
    </source>
</evidence>
<feature type="region of interest" description="Disordered" evidence="8">
    <location>
        <begin position="563"/>
        <end position="609"/>
    </location>
</feature>
<proteinExistence type="predicted"/>
<dbReference type="OrthoDB" id="8922241at2759"/>
<keyword evidence="6" id="KW-0539">Nucleus</keyword>
<dbReference type="PROSITE" id="PS00028">
    <property type="entry name" value="ZINC_FINGER_C2H2_1"/>
    <property type="match status" value="1"/>
</dbReference>
<feature type="compositionally biased region" description="Acidic residues" evidence="8">
    <location>
        <begin position="416"/>
        <end position="426"/>
    </location>
</feature>
<feature type="domain" description="C2H2-type" evidence="9">
    <location>
        <begin position="617"/>
        <end position="644"/>
    </location>
</feature>
<feature type="compositionally biased region" description="Acidic residues" evidence="8">
    <location>
        <begin position="443"/>
        <end position="461"/>
    </location>
</feature>
<dbReference type="AlphaFoldDB" id="A0A507CDT3"/>
<dbReference type="PANTHER" id="PTHR24394">
    <property type="entry name" value="ZINC FINGER PROTEIN"/>
    <property type="match status" value="1"/>
</dbReference>
<feature type="region of interest" description="Disordered" evidence="8">
    <location>
        <begin position="375"/>
        <end position="517"/>
    </location>
</feature>
<reference evidence="10 11" key="1">
    <citation type="journal article" date="2019" name="Sci. Rep.">
        <title>Comparative genomics of chytrid fungi reveal insights into the obligate biotrophic and pathogenic lifestyle of Synchytrium endobioticum.</title>
        <authorList>
            <person name="van de Vossenberg B.T.L.H."/>
            <person name="Warris S."/>
            <person name="Nguyen H.D.T."/>
            <person name="van Gent-Pelzer M.P.E."/>
            <person name="Joly D.L."/>
            <person name="van de Geest H.C."/>
            <person name="Bonants P.J.M."/>
            <person name="Smith D.S."/>
            <person name="Levesque C.A."/>
            <person name="van der Lee T.A.J."/>
        </authorList>
    </citation>
    <scope>NUCLEOTIDE SEQUENCE [LARGE SCALE GENOMIC DNA]</scope>
    <source>
        <strain evidence="10 11">JEL517</strain>
    </source>
</reference>
<evidence type="ECO:0000313" key="11">
    <source>
        <dbReference type="Proteomes" id="UP000319731"/>
    </source>
</evidence>
<keyword evidence="4 7" id="KW-0863">Zinc-finger</keyword>
<evidence type="ECO:0000256" key="7">
    <source>
        <dbReference type="PROSITE-ProRule" id="PRU00042"/>
    </source>
</evidence>
<evidence type="ECO:0000256" key="2">
    <source>
        <dbReference type="ARBA" id="ARBA00022723"/>
    </source>
</evidence>
<dbReference type="GO" id="GO:0000981">
    <property type="term" value="F:DNA-binding transcription factor activity, RNA polymerase II-specific"/>
    <property type="evidence" value="ECO:0007669"/>
    <property type="project" value="TreeGrafter"/>
</dbReference>
<protein>
    <recommendedName>
        <fullName evidence="9">C2H2-type domain-containing protein</fullName>
    </recommendedName>
</protein>
<dbReference type="GO" id="GO:0008270">
    <property type="term" value="F:zinc ion binding"/>
    <property type="evidence" value="ECO:0007669"/>
    <property type="project" value="UniProtKB-KW"/>
</dbReference>
<dbReference type="GO" id="GO:0005634">
    <property type="term" value="C:nucleus"/>
    <property type="evidence" value="ECO:0007669"/>
    <property type="project" value="UniProtKB-SubCell"/>
</dbReference>
<evidence type="ECO:0000256" key="3">
    <source>
        <dbReference type="ARBA" id="ARBA00022737"/>
    </source>
</evidence>
<accession>A0A507CDT3</accession>
<dbReference type="STRING" id="1806994.A0A507CDT3"/>
<evidence type="ECO:0000313" key="10">
    <source>
        <dbReference type="EMBL" id="TPX35703.1"/>
    </source>
</evidence>
<dbReference type="PROSITE" id="PS50157">
    <property type="entry name" value="ZINC_FINGER_C2H2_2"/>
    <property type="match status" value="2"/>
</dbReference>
<keyword evidence="3" id="KW-0677">Repeat</keyword>
<evidence type="ECO:0000256" key="6">
    <source>
        <dbReference type="ARBA" id="ARBA00023242"/>
    </source>
</evidence>